<dbReference type="GO" id="GO:0000978">
    <property type="term" value="F:RNA polymerase II cis-regulatory region sequence-specific DNA binding"/>
    <property type="evidence" value="ECO:0007669"/>
    <property type="project" value="TreeGrafter"/>
</dbReference>
<feature type="domain" description="C2H2-type" evidence="11">
    <location>
        <begin position="1019"/>
        <end position="1047"/>
    </location>
</feature>
<reference evidence="12" key="1">
    <citation type="submission" date="2014-05" db="EMBL/GenBank/DDBJ databases">
        <authorList>
            <person name="Chronopoulou M."/>
        </authorList>
    </citation>
    <scope>NUCLEOTIDE SEQUENCE</scope>
    <source>
        <tissue evidence="12">Whole organism</tissue>
    </source>
</reference>
<feature type="region of interest" description="Disordered" evidence="10">
    <location>
        <begin position="95"/>
        <end position="119"/>
    </location>
</feature>
<dbReference type="GO" id="GO:0005634">
    <property type="term" value="C:nucleus"/>
    <property type="evidence" value="ECO:0007669"/>
    <property type="project" value="UniProtKB-SubCell"/>
</dbReference>
<evidence type="ECO:0000313" key="12">
    <source>
        <dbReference type="EMBL" id="CDW37286.1"/>
    </source>
</evidence>
<feature type="region of interest" description="Disordered" evidence="10">
    <location>
        <begin position="521"/>
        <end position="589"/>
    </location>
</feature>
<dbReference type="GO" id="GO:0008270">
    <property type="term" value="F:zinc ion binding"/>
    <property type="evidence" value="ECO:0007669"/>
    <property type="project" value="UniProtKB-KW"/>
</dbReference>
<feature type="region of interest" description="Disordered" evidence="10">
    <location>
        <begin position="990"/>
        <end position="1014"/>
    </location>
</feature>
<proteinExistence type="predicted"/>
<evidence type="ECO:0000256" key="5">
    <source>
        <dbReference type="ARBA" id="ARBA00022833"/>
    </source>
</evidence>
<evidence type="ECO:0000256" key="2">
    <source>
        <dbReference type="ARBA" id="ARBA00022723"/>
    </source>
</evidence>
<dbReference type="AlphaFoldDB" id="A0A0K2UHW9"/>
<organism evidence="12">
    <name type="scientific">Lepeophtheirus salmonis</name>
    <name type="common">Salmon louse</name>
    <name type="synonym">Caligus salmonis</name>
    <dbReference type="NCBI Taxonomy" id="72036"/>
    <lineage>
        <taxon>Eukaryota</taxon>
        <taxon>Metazoa</taxon>
        <taxon>Ecdysozoa</taxon>
        <taxon>Arthropoda</taxon>
        <taxon>Crustacea</taxon>
        <taxon>Multicrustacea</taxon>
        <taxon>Hexanauplia</taxon>
        <taxon>Copepoda</taxon>
        <taxon>Siphonostomatoida</taxon>
        <taxon>Caligidae</taxon>
        <taxon>Lepeophtheirus</taxon>
    </lineage>
</organism>
<dbReference type="FunFam" id="3.30.160.60:FF:000100">
    <property type="entry name" value="Zinc finger 45-like"/>
    <property type="match status" value="1"/>
</dbReference>
<feature type="compositionally biased region" description="Polar residues" evidence="10">
    <location>
        <begin position="565"/>
        <end position="574"/>
    </location>
</feature>
<feature type="compositionally biased region" description="Low complexity" evidence="10">
    <location>
        <begin position="287"/>
        <end position="296"/>
    </location>
</feature>
<protein>
    <recommendedName>
        <fullName evidence="11">C2H2-type domain-containing protein</fullName>
    </recommendedName>
</protein>
<feature type="compositionally biased region" description="Acidic residues" evidence="10">
    <location>
        <begin position="1051"/>
        <end position="1062"/>
    </location>
</feature>
<evidence type="ECO:0000256" key="8">
    <source>
        <dbReference type="ARBA" id="ARBA00023242"/>
    </source>
</evidence>
<evidence type="ECO:0000256" key="7">
    <source>
        <dbReference type="ARBA" id="ARBA00023163"/>
    </source>
</evidence>
<dbReference type="EMBL" id="HACA01019925">
    <property type="protein sequence ID" value="CDW37286.1"/>
    <property type="molecule type" value="Transcribed_RNA"/>
</dbReference>
<dbReference type="PROSITE" id="PS50157">
    <property type="entry name" value="ZINC_FINGER_C2H2_2"/>
    <property type="match status" value="11"/>
</dbReference>
<dbReference type="SUPFAM" id="SSF57667">
    <property type="entry name" value="beta-beta-alpha zinc fingers"/>
    <property type="match status" value="5"/>
</dbReference>
<dbReference type="FunFam" id="3.30.160.60:FF:002343">
    <property type="entry name" value="Zinc finger protein 33A"/>
    <property type="match status" value="1"/>
</dbReference>
<dbReference type="Gene3D" id="3.30.160.60">
    <property type="entry name" value="Classic Zinc Finger"/>
    <property type="match status" value="8"/>
</dbReference>
<evidence type="ECO:0000256" key="9">
    <source>
        <dbReference type="PROSITE-ProRule" id="PRU00042"/>
    </source>
</evidence>
<name>A0A0K2UHW9_LEPSM</name>
<feature type="domain" description="C2H2-type" evidence="11">
    <location>
        <begin position="414"/>
        <end position="441"/>
    </location>
</feature>
<feature type="domain" description="C2H2-type" evidence="11">
    <location>
        <begin position="890"/>
        <end position="917"/>
    </location>
</feature>
<feature type="domain" description="C2H2-type" evidence="11">
    <location>
        <begin position="974"/>
        <end position="1001"/>
    </location>
</feature>
<keyword evidence="8" id="KW-0539">Nucleus</keyword>
<accession>A0A0K2UHW9</accession>
<keyword evidence="5" id="KW-0862">Zinc</keyword>
<dbReference type="FunFam" id="3.30.160.60:FF:001289">
    <property type="entry name" value="Zinc finger protein 574"/>
    <property type="match status" value="1"/>
</dbReference>
<keyword evidence="7" id="KW-0804">Transcription</keyword>
<feature type="compositionally biased region" description="Low complexity" evidence="10">
    <location>
        <begin position="524"/>
        <end position="540"/>
    </location>
</feature>
<sequence length="1110" mass="122145">MSSMLEPSPRYSPSVGGLVDSHRNLDTAVDLSRKSVPPPPDIEPDEPEDSEDEAPLDLKVRTVNMSESLSPPPVSTTPLQRAEFLRIAEMVSQGKNSASRPLLPPSNNHSLHHRGSRESSLERELASRCEYCGEESESPDFIPSDHGQGICQRGSLACSLCPKTFTQWAQLNDHKKNHHQKLKQRHYPCQSCGKVFTSASNRNMHQRIHKGVRPFQCTPCGVYFRQKAHLQKHQKTQGHLQASELKEKNRLLECPPNNNNNNNKNSGTPHGEEESGSAGEEGECNISSSSSTTTSSVGNSLADDSSIPPPDSSTSQQLKRSSPKRKQLRPRRTPDESSSSTPVRRRRNSSSTSSSTLKCDESILLENKIRSFVHYNESSHGYECQECSFSSHELSTLKGHVRGIHLRWDEEDSLKCRDCVISFPREFNLRIHNKKHENESGALHCDVCDAIFKVPHFLLKHMEDDHLACPSCGCIQDDKDSLLRHSRDCLEDSCYYEDDEEEMEEDLISVMDEDDSGVGVGNESILPSPSPLTSTPNIISKENRDAKKRKVDSLAESIRLKQELQRNNNNNVQKGSKRPFLSPIPGRTKTDMSNIRALLSRPPDPPSGLNALMNHITSKISPNNYHHLHENNNHLKPGGLSPPASPPPPNTTTISGSMSVKLVKGPPNHSHHHHHHEDHNMGLDLTVGRRHRHDSLEEDHHHPKLSVGFSNNSFRSAVGRSFPPSHPSFPPHLNSFSFFGLPPPGADPAFAENLLKLAAGLPAAPLHPPLHRPQDLKLPSPSSSSSLPNSYIISAALGSSSLPTVFPGLPPTLIPTRPHPPSSLHEKDLTGGIGSRSSSLMEARSNSSSSSSAPSSSNKPFRCTFCRKEFGHLSSLDSHMEHMHSGESKHTCEACGKSFSSKSNLTAHKKIHSGERPFECLVCHKRFRQKAHLQKHETTHSSATPYKCSICDKAFGHPSNLNTHMATHSNIRPYSCSECGKSYKDSASFKRHRASHSGSGSPPQVGSNSSLEGGNNINNPCSSCNESFMDLSSLRKHMESVHPGGDPCDSIGEEDEHDEEESISTSGETPHGKNLANDSSGYSSSLENNNNTTTKGIDTTANEIKMDDSK</sequence>
<evidence type="ECO:0000256" key="10">
    <source>
        <dbReference type="SAM" id="MobiDB-lite"/>
    </source>
</evidence>
<dbReference type="GO" id="GO:0003682">
    <property type="term" value="F:chromatin binding"/>
    <property type="evidence" value="ECO:0007669"/>
    <property type="project" value="UniProtKB-ARBA"/>
</dbReference>
<feature type="compositionally biased region" description="Polar residues" evidence="10">
    <location>
        <begin position="95"/>
        <end position="109"/>
    </location>
</feature>
<feature type="compositionally biased region" description="Basic residues" evidence="10">
    <location>
        <begin position="321"/>
        <end position="331"/>
    </location>
</feature>
<keyword evidence="3" id="KW-0677">Repeat</keyword>
<evidence type="ECO:0000256" key="3">
    <source>
        <dbReference type="ARBA" id="ARBA00022737"/>
    </source>
</evidence>
<evidence type="ECO:0000256" key="4">
    <source>
        <dbReference type="ARBA" id="ARBA00022771"/>
    </source>
</evidence>
<dbReference type="InterPro" id="IPR013087">
    <property type="entry name" value="Znf_C2H2_type"/>
</dbReference>
<dbReference type="PROSITE" id="PS00028">
    <property type="entry name" value="ZINC_FINGER_C2H2_1"/>
    <property type="match status" value="11"/>
</dbReference>
<feature type="domain" description="C2H2-type" evidence="11">
    <location>
        <begin position="861"/>
        <end position="889"/>
    </location>
</feature>
<feature type="domain" description="C2H2-type" evidence="11">
    <location>
        <begin position="187"/>
        <end position="214"/>
    </location>
</feature>
<feature type="compositionally biased region" description="Polar residues" evidence="10">
    <location>
        <begin position="1076"/>
        <end position="1087"/>
    </location>
</feature>
<dbReference type="Pfam" id="PF00096">
    <property type="entry name" value="zf-C2H2"/>
    <property type="match status" value="7"/>
</dbReference>
<keyword evidence="2" id="KW-0479">Metal-binding</keyword>
<dbReference type="FunFam" id="3.30.160.60:FF:000690">
    <property type="entry name" value="Zinc finger protein 354C"/>
    <property type="match status" value="1"/>
</dbReference>
<keyword evidence="4 9" id="KW-0863">Zinc-finger</keyword>
<dbReference type="FunFam" id="3.30.160.60:FF:000634">
    <property type="entry name" value="Zinc finger X-chromosomal protein"/>
    <property type="match status" value="1"/>
</dbReference>
<feature type="region of interest" description="Disordered" evidence="10">
    <location>
        <begin position="251"/>
        <end position="355"/>
    </location>
</feature>
<evidence type="ECO:0000259" key="11">
    <source>
        <dbReference type="PROSITE" id="PS50157"/>
    </source>
</evidence>
<dbReference type="PANTHER" id="PTHR24376:SF235">
    <property type="entry name" value="C2H2-TYPE DOMAIN-CONTAINING PROTEIN"/>
    <property type="match status" value="1"/>
</dbReference>
<feature type="region of interest" description="Disordered" evidence="10">
    <location>
        <begin position="811"/>
        <end position="860"/>
    </location>
</feature>
<feature type="domain" description="C2H2-type" evidence="11">
    <location>
        <begin position="382"/>
        <end position="405"/>
    </location>
</feature>
<keyword evidence="6" id="KW-0805">Transcription regulation</keyword>
<dbReference type="SMART" id="SM00355">
    <property type="entry name" value="ZnF_C2H2"/>
    <property type="match status" value="12"/>
</dbReference>
<evidence type="ECO:0000256" key="6">
    <source>
        <dbReference type="ARBA" id="ARBA00023015"/>
    </source>
</evidence>
<feature type="region of interest" description="Disordered" evidence="10">
    <location>
        <begin position="1038"/>
        <end position="1110"/>
    </location>
</feature>
<comment type="subcellular location">
    <subcellularLocation>
        <location evidence="1">Nucleus</location>
    </subcellularLocation>
</comment>
<feature type="region of interest" description="Disordered" evidence="10">
    <location>
        <begin position="1"/>
        <end position="58"/>
    </location>
</feature>
<feature type="region of interest" description="Disordered" evidence="10">
    <location>
        <begin position="621"/>
        <end position="681"/>
    </location>
</feature>
<dbReference type="InterPro" id="IPR036236">
    <property type="entry name" value="Znf_C2H2_sf"/>
</dbReference>
<dbReference type="PANTHER" id="PTHR24376">
    <property type="entry name" value="ZINC FINGER PROTEIN"/>
    <property type="match status" value="1"/>
</dbReference>
<feature type="compositionally biased region" description="Acidic residues" evidence="10">
    <location>
        <begin position="42"/>
        <end position="55"/>
    </location>
</feature>
<feature type="compositionally biased region" description="Pro residues" evidence="10">
    <location>
        <begin position="811"/>
        <end position="821"/>
    </location>
</feature>
<feature type="domain" description="C2H2-type" evidence="11">
    <location>
        <begin position="215"/>
        <end position="244"/>
    </location>
</feature>
<dbReference type="GO" id="GO:0001228">
    <property type="term" value="F:DNA-binding transcription activator activity, RNA polymerase II-specific"/>
    <property type="evidence" value="ECO:0007669"/>
    <property type="project" value="TreeGrafter"/>
</dbReference>
<evidence type="ECO:0000256" key="1">
    <source>
        <dbReference type="ARBA" id="ARBA00004123"/>
    </source>
</evidence>
<dbReference type="OrthoDB" id="8117402at2759"/>
<feature type="domain" description="C2H2-type" evidence="11">
    <location>
        <begin position="946"/>
        <end position="973"/>
    </location>
</feature>
<feature type="compositionally biased region" description="Low complexity" evidence="10">
    <location>
        <begin position="835"/>
        <end position="858"/>
    </location>
</feature>
<feature type="compositionally biased region" description="Polar residues" evidence="10">
    <location>
        <begin position="996"/>
        <end position="1014"/>
    </location>
</feature>
<feature type="domain" description="C2H2-type" evidence="11">
    <location>
        <begin position="156"/>
        <end position="184"/>
    </location>
</feature>
<feature type="domain" description="C2H2-type" evidence="11">
    <location>
        <begin position="918"/>
        <end position="945"/>
    </location>
</feature>